<protein>
    <recommendedName>
        <fullName evidence="4">DUF2798 domain-containing protein</fullName>
    </recommendedName>
</protein>
<organism evidence="2 3">
    <name type="scientific">Caldiarchaeum subterraneum</name>
    <dbReference type="NCBI Taxonomy" id="311458"/>
    <lineage>
        <taxon>Archaea</taxon>
        <taxon>Nitrososphaerota</taxon>
        <taxon>Candidatus Caldarchaeales</taxon>
        <taxon>Candidatus Caldarchaeaceae</taxon>
        <taxon>Candidatus Caldarchaeum</taxon>
    </lineage>
</organism>
<evidence type="ECO:0000313" key="3">
    <source>
        <dbReference type="Proteomes" id="UP000608579"/>
    </source>
</evidence>
<keyword evidence="1" id="KW-0812">Transmembrane</keyword>
<evidence type="ECO:0000313" key="2">
    <source>
        <dbReference type="EMBL" id="HIQ29318.1"/>
    </source>
</evidence>
<dbReference type="Proteomes" id="UP000608579">
    <property type="component" value="Unassembled WGS sequence"/>
</dbReference>
<feature type="transmembrane region" description="Helical" evidence="1">
    <location>
        <begin position="39"/>
        <end position="59"/>
    </location>
</feature>
<comment type="caution">
    <text evidence="2">The sequence shown here is derived from an EMBL/GenBank/DDBJ whole genome shotgun (WGS) entry which is preliminary data.</text>
</comment>
<proteinExistence type="predicted"/>
<sequence length="68" mass="7482">MRYASKATLLGICLLASLGVTALFTLAAASLGTYTQIDITIGTTWFFTISFITSMPLLIPKLRKRLER</sequence>
<keyword evidence="1" id="KW-1133">Transmembrane helix</keyword>
<evidence type="ECO:0008006" key="4">
    <source>
        <dbReference type="Google" id="ProtNLM"/>
    </source>
</evidence>
<gene>
    <name evidence="2" type="ORF">EYH45_02000</name>
</gene>
<reference evidence="2" key="1">
    <citation type="journal article" date="2020" name="ISME J.">
        <title>Gammaproteobacteria mediating utilization of methyl-, sulfur- and petroleum organic compounds in deep ocean hydrothermal plumes.</title>
        <authorList>
            <person name="Zhou Z."/>
            <person name="Liu Y."/>
            <person name="Pan J."/>
            <person name="Cron B.R."/>
            <person name="Toner B.M."/>
            <person name="Anantharaman K."/>
            <person name="Breier J.A."/>
            <person name="Dick G.J."/>
            <person name="Li M."/>
        </authorList>
    </citation>
    <scope>NUCLEOTIDE SEQUENCE</scope>
    <source>
        <strain evidence="2">SZUA-1515</strain>
    </source>
</reference>
<name>A0A832ZUQ6_CALS0</name>
<accession>A0A832ZUQ6</accession>
<dbReference type="AlphaFoldDB" id="A0A832ZUQ6"/>
<evidence type="ECO:0000256" key="1">
    <source>
        <dbReference type="SAM" id="Phobius"/>
    </source>
</evidence>
<keyword evidence="1" id="KW-0472">Membrane</keyword>
<dbReference type="EMBL" id="DQVM01000036">
    <property type="protein sequence ID" value="HIQ29318.1"/>
    <property type="molecule type" value="Genomic_DNA"/>
</dbReference>